<proteinExistence type="predicted"/>
<dbReference type="OrthoDB" id="5288671at2759"/>
<dbReference type="InterPro" id="IPR036047">
    <property type="entry name" value="F-box-like_dom_sf"/>
</dbReference>
<dbReference type="EMBL" id="CAJPDS010000101">
    <property type="protein sequence ID" value="CAF9937429.1"/>
    <property type="molecule type" value="Genomic_DNA"/>
</dbReference>
<evidence type="ECO:0000313" key="3">
    <source>
        <dbReference type="Proteomes" id="UP000664521"/>
    </source>
</evidence>
<dbReference type="Proteomes" id="UP000664521">
    <property type="component" value="Unassembled WGS sequence"/>
</dbReference>
<comment type="caution">
    <text evidence="2">The sequence shown here is derived from an EMBL/GenBank/DDBJ whole genome shotgun (WGS) entry which is preliminary data.</text>
</comment>
<feature type="domain" description="F-box" evidence="1">
    <location>
        <begin position="31"/>
        <end position="77"/>
    </location>
</feature>
<keyword evidence="3" id="KW-1185">Reference proteome</keyword>
<dbReference type="InterPro" id="IPR001810">
    <property type="entry name" value="F-box_dom"/>
</dbReference>
<sequence>MSNLSSRKHEPGGSQLLVTRTKQCKMINNKQDPVQRLPLEIIAKIISYLEAEDTETLRRLSKSWKNASETSHTRQAILRHFPRSSCPPLATGMEYNLHFRRLLYHKSSLKRGRATRSHYFPNISKWSIRRNTLLLRSHQNELYIYDLRSCSGDRLEAEDCVIKIMQEFLERDIMDDSSVLLTVHGVIVVRYCLSLVLNPADTCRTRTIMTTISTDLTQQWSMTFDSWAVTVGTDLVYGLVFTESQKDTKVHLVTHSLESKETSEVLVAGFFPRELKKCAKHFTFEIVLTSNGQVLILKNDKQIFGSIDVLASQIVFTTGAKSPANVTSLAIFLRPESADFRISVLDTIVNQFEIYDYEYDADLAAYNVSLVSAVDCGEGEYAARVVLAADLPNRLVMMQSGQTYKGIPDGTWEFVIKESSTWKRYSNITIPSPEGRANLLLPGSDDSKNWDTRARIAAYFGMVDGYLVYHDATDGRLMVADFWPSW</sequence>
<dbReference type="SUPFAM" id="SSF81383">
    <property type="entry name" value="F-box domain"/>
    <property type="match status" value="1"/>
</dbReference>
<dbReference type="PROSITE" id="PS50181">
    <property type="entry name" value="FBOX"/>
    <property type="match status" value="1"/>
</dbReference>
<evidence type="ECO:0000313" key="2">
    <source>
        <dbReference type="EMBL" id="CAF9937429.1"/>
    </source>
</evidence>
<dbReference type="Pfam" id="PF00646">
    <property type="entry name" value="F-box"/>
    <property type="match status" value="1"/>
</dbReference>
<gene>
    <name evidence="2" type="ORF">HETSPECPRED_000536</name>
</gene>
<name>A0A8H3G6I4_9LECA</name>
<dbReference type="Gene3D" id="1.20.1280.50">
    <property type="match status" value="1"/>
</dbReference>
<evidence type="ECO:0000259" key="1">
    <source>
        <dbReference type="PROSITE" id="PS50181"/>
    </source>
</evidence>
<reference evidence="2" key="1">
    <citation type="submission" date="2021-03" db="EMBL/GenBank/DDBJ databases">
        <authorList>
            <person name="Tagirdzhanova G."/>
        </authorList>
    </citation>
    <scope>NUCLEOTIDE SEQUENCE</scope>
</reference>
<protein>
    <recommendedName>
        <fullName evidence="1">F-box domain-containing protein</fullName>
    </recommendedName>
</protein>
<organism evidence="2 3">
    <name type="scientific">Heterodermia speciosa</name>
    <dbReference type="NCBI Taxonomy" id="116794"/>
    <lineage>
        <taxon>Eukaryota</taxon>
        <taxon>Fungi</taxon>
        <taxon>Dikarya</taxon>
        <taxon>Ascomycota</taxon>
        <taxon>Pezizomycotina</taxon>
        <taxon>Lecanoromycetes</taxon>
        <taxon>OSLEUM clade</taxon>
        <taxon>Lecanoromycetidae</taxon>
        <taxon>Caliciales</taxon>
        <taxon>Physciaceae</taxon>
        <taxon>Heterodermia</taxon>
    </lineage>
</organism>
<dbReference type="AlphaFoldDB" id="A0A8H3G6I4"/>
<accession>A0A8H3G6I4</accession>